<dbReference type="Pfam" id="PF01121">
    <property type="entry name" value="CoaE"/>
    <property type="match status" value="1"/>
</dbReference>
<keyword evidence="3" id="KW-0963">Cytoplasm</keyword>
<dbReference type="NCBIfam" id="TIGR00152">
    <property type="entry name" value="dephospho-CoA kinase"/>
    <property type="match status" value="1"/>
</dbReference>
<dbReference type="SUPFAM" id="SSF52540">
    <property type="entry name" value="P-loop containing nucleoside triphosphate hydrolases"/>
    <property type="match status" value="1"/>
</dbReference>
<evidence type="ECO:0000313" key="6">
    <source>
        <dbReference type="Proteomes" id="UP000824072"/>
    </source>
</evidence>
<dbReference type="InterPro" id="IPR001977">
    <property type="entry name" value="Depp_CoAkinase"/>
</dbReference>
<feature type="binding site" evidence="3">
    <location>
        <begin position="16"/>
        <end position="21"/>
    </location>
    <ligand>
        <name>ATP</name>
        <dbReference type="ChEBI" id="CHEBI:30616"/>
    </ligand>
</feature>
<comment type="pathway">
    <text evidence="3">Cofactor biosynthesis; coenzyme A biosynthesis; CoA from (R)-pantothenate: step 5/5.</text>
</comment>
<dbReference type="Proteomes" id="UP000824072">
    <property type="component" value="Unassembled WGS sequence"/>
</dbReference>
<dbReference type="PROSITE" id="PS51219">
    <property type="entry name" value="DPCK"/>
    <property type="match status" value="1"/>
</dbReference>
<name>A0A9D1IDC1_9FIRM</name>
<reference evidence="5" key="2">
    <citation type="journal article" date="2021" name="PeerJ">
        <title>Extensive microbial diversity within the chicken gut microbiome revealed by metagenomics and culture.</title>
        <authorList>
            <person name="Gilroy R."/>
            <person name="Ravi A."/>
            <person name="Getino M."/>
            <person name="Pursley I."/>
            <person name="Horton D.L."/>
            <person name="Alikhan N.F."/>
            <person name="Baker D."/>
            <person name="Gharbi K."/>
            <person name="Hall N."/>
            <person name="Watson M."/>
            <person name="Adriaenssens E.M."/>
            <person name="Foster-Nyarko E."/>
            <person name="Jarju S."/>
            <person name="Secka A."/>
            <person name="Antonio M."/>
            <person name="Oren A."/>
            <person name="Chaudhuri R.R."/>
            <person name="La Ragione R."/>
            <person name="Hildebrand F."/>
            <person name="Pallen M.J."/>
        </authorList>
    </citation>
    <scope>NUCLEOTIDE SEQUENCE</scope>
    <source>
        <strain evidence="5">ChiHcec3-11533</strain>
    </source>
</reference>
<comment type="caution">
    <text evidence="5">The sequence shown here is derived from an EMBL/GenBank/DDBJ whole genome shotgun (WGS) entry which is preliminary data.</text>
</comment>
<sequence length="206" mass="23008">MLANKPYIVGVTGGIGSGKSEAAKYLATLGAMHVDADAISHELTSTDPETLREIQETFGEEVFTPEGCLDRKAMGEKTFSNEKDRRALEKILHPRIQRRMIQQIDEAAKQGVKIVVLDVPLLFETGMDALCDETWVLAANLETQLARVMMRDHIEREDAMARVQSQMPAEEKQKRATYTISTERSIEKTQAELNSLYQQALKRAGG</sequence>
<dbReference type="HAMAP" id="MF_00376">
    <property type="entry name" value="Dephospho_CoA_kinase"/>
    <property type="match status" value="1"/>
</dbReference>
<keyword evidence="1 3" id="KW-0547">Nucleotide-binding</keyword>
<comment type="function">
    <text evidence="3">Catalyzes the phosphorylation of the 3'-hydroxyl group of dephosphocoenzyme A to form coenzyme A.</text>
</comment>
<dbReference type="AlphaFoldDB" id="A0A9D1IDC1"/>
<dbReference type="GO" id="GO:0005524">
    <property type="term" value="F:ATP binding"/>
    <property type="evidence" value="ECO:0007669"/>
    <property type="project" value="UniProtKB-UniRule"/>
</dbReference>
<comment type="catalytic activity">
    <reaction evidence="3">
        <text>3'-dephospho-CoA + ATP = ADP + CoA + H(+)</text>
        <dbReference type="Rhea" id="RHEA:18245"/>
        <dbReference type="ChEBI" id="CHEBI:15378"/>
        <dbReference type="ChEBI" id="CHEBI:30616"/>
        <dbReference type="ChEBI" id="CHEBI:57287"/>
        <dbReference type="ChEBI" id="CHEBI:57328"/>
        <dbReference type="ChEBI" id="CHEBI:456216"/>
        <dbReference type="EC" id="2.7.1.24"/>
    </reaction>
</comment>
<keyword evidence="2 3" id="KW-0067">ATP-binding</keyword>
<accession>A0A9D1IDC1</accession>
<dbReference type="GO" id="GO:0004140">
    <property type="term" value="F:dephospho-CoA kinase activity"/>
    <property type="evidence" value="ECO:0007669"/>
    <property type="project" value="UniProtKB-UniRule"/>
</dbReference>
<dbReference type="EC" id="2.7.1.24" evidence="3 4"/>
<keyword evidence="3 5" id="KW-0808">Transferase</keyword>
<dbReference type="Gene3D" id="3.40.50.300">
    <property type="entry name" value="P-loop containing nucleotide triphosphate hydrolases"/>
    <property type="match status" value="1"/>
</dbReference>
<comment type="subcellular location">
    <subcellularLocation>
        <location evidence="3">Cytoplasm</location>
    </subcellularLocation>
</comment>
<comment type="similarity">
    <text evidence="3">Belongs to the CoaE family.</text>
</comment>
<gene>
    <name evidence="3" type="primary">coaE</name>
    <name evidence="5" type="ORF">IAB02_08285</name>
</gene>
<evidence type="ECO:0000256" key="3">
    <source>
        <dbReference type="HAMAP-Rule" id="MF_00376"/>
    </source>
</evidence>
<organism evidence="5 6">
    <name type="scientific">Candidatus Pullichristensenella excrementigallinarum</name>
    <dbReference type="NCBI Taxonomy" id="2840907"/>
    <lineage>
        <taxon>Bacteria</taxon>
        <taxon>Bacillati</taxon>
        <taxon>Bacillota</taxon>
        <taxon>Clostridia</taxon>
        <taxon>Candidatus Pullichristensenella</taxon>
    </lineage>
</organism>
<dbReference type="CDD" id="cd02022">
    <property type="entry name" value="DPCK"/>
    <property type="match status" value="1"/>
</dbReference>
<evidence type="ECO:0000256" key="1">
    <source>
        <dbReference type="ARBA" id="ARBA00022741"/>
    </source>
</evidence>
<reference evidence="5" key="1">
    <citation type="submission" date="2020-10" db="EMBL/GenBank/DDBJ databases">
        <authorList>
            <person name="Gilroy R."/>
        </authorList>
    </citation>
    <scope>NUCLEOTIDE SEQUENCE</scope>
    <source>
        <strain evidence="5">ChiHcec3-11533</strain>
    </source>
</reference>
<dbReference type="PANTHER" id="PTHR10695:SF46">
    <property type="entry name" value="BIFUNCTIONAL COENZYME A SYNTHASE-RELATED"/>
    <property type="match status" value="1"/>
</dbReference>
<dbReference type="GO" id="GO:0005737">
    <property type="term" value="C:cytoplasm"/>
    <property type="evidence" value="ECO:0007669"/>
    <property type="project" value="UniProtKB-SubCell"/>
</dbReference>
<evidence type="ECO:0000256" key="2">
    <source>
        <dbReference type="ARBA" id="ARBA00022840"/>
    </source>
</evidence>
<proteinExistence type="inferred from homology"/>
<keyword evidence="3" id="KW-0173">Coenzyme A biosynthesis</keyword>
<protein>
    <recommendedName>
        <fullName evidence="3 4">Dephospho-CoA kinase</fullName>
        <ecNumber evidence="3 4">2.7.1.24</ecNumber>
    </recommendedName>
    <alternativeName>
        <fullName evidence="3">Dephosphocoenzyme A kinase</fullName>
    </alternativeName>
</protein>
<dbReference type="PANTHER" id="PTHR10695">
    <property type="entry name" value="DEPHOSPHO-COA KINASE-RELATED"/>
    <property type="match status" value="1"/>
</dbReference>
<dbReference type="InterPro" id="IPR027417">
    <property type="entry name" value="P-loop_NTPase"/>
</dbReference>
<evidence type="ECO:0000313" key="5">
    <source>
        <dbReference type="EMBL" id="HIU34546.1"/>
    </source>
</evidence>
<dbReference type="EMBL" id="DVMU01000184">
    <property type="protein sequence ID" value="HIU34546.1"/>
    <property type="molecule type" value="Genomic_DNA"/>
</dbReference>
<evidence type="ECO:0000256" key="4">
    <source>
        <dbReference type="NCBIfam" id="TIGR00152"/>
    </source>
</evidence>
<keyword evidence="3 5" id="KW-0418">Kinase</keyword>
<dbReference type="GO" id="GO:0015937">
    <property type="term" value="P:coenzyme A biosynthetic process"/>
    <property type="evidence" value="ECO:0007669"/>
    <property type="project" value="UniProtKB-UniRule"/>
</dbReference>